<feature type="non-terminal residue" evidence="2">
    <location>
        <position position="399"/>
    </location>
</feature>
<keyword evidence="3" id="KW-1185">Reference proteome</keyword>
<comment type="caution">
    <text evidence="2">The sequence shown here is derived from an EMBL/GenBank/DDBJ whole genome shotgun (WGS) entry which is preliminary data.</text>
</comment>
<dbReference type="Pfam" id="PF12708">
    <property type="entry name" value="Pect-lyase_RHGA_epim"/>
    <property type="match status" value="1"/>
</dbReference>
<dbReference type="SUPFAM" id="SSF51126">
    <property type="entry name" value="Pectin lyase-like"/>
    <property type="match status" value="1"/>
</dbReference>
<dbReference type="InterPro" id="IPR011050">
    <property type="entry name" value="Pectin_lyase_fold/virulence"/>
</dbReference>
<proteinExistence type="predicted"/>
<gene>
    <name evidence="2" type="ORF">HRJ53_20780</name>
</gene>
<dbReference type="EMBL" id="JACDQQ010002000">
    <property type="protein sequence ID" value="MBA0087427.1"/>
    <property type="molecule type" value="Genomic_DNA"/>
</dbReference>
<protein>
    <submittedName>
        <fullName evidence="2">Gluconolaconase</fullName>
    </submittedName>
</protein>
<evidence type="ECO:0000313" key="2">
    <source>
        <dbReference type="EMBL" id="MBA0087427.1"/>
    </source>
</evidence>
<feature type="domain" description="Rhamnogalacturonase A/B/Epimerase-like pectate lyase" evidence="1">
    <location>
        <begin position="88"/>
        <end position="143"/>
    </location>
</feature>
<dbReference type="AlphaFoldDB" id="A0A7V8NTZ2"/>
<organism evidence="2 3">
    <name type="scientific">Candidatus Acidiferrum panamense</name>
    <dbReference type="NCBI Taxonomy" id="2741543"/>
    <lineage>
        <taxon>Bacteria</taxon>
        <taxon>Pseudomonadati</taxon>
        <taxon>Acidobacteriota</taxon>
        <taxon>Terriglobia</taxon>
        <taxon>Candidatus Acidiferrales</taxon>
        <taxon>Candidatus Acidiferrum</taxon>
    </lineage>
</organism>
<dbReference type="InterPro" id="IPR024535">
    <property type="entry name" value="RHGA/B-epi-like_pectate_lyase"/>
</dbReference>
<name>A0A7V8NTZ2_9BACT</name>
<feature type="non-terminal residue" evidence="2">
    <location>
        <position position="1"/>
    </location>
</feature>
<accession>A0A7V8NTZ2</accession>
<dbReference type="Proteomes" id="UP000567293">
    <property type="component" value="Unassembled WGS sequence"/>
</dbReference>
<dbReference type="InterPro" id="IPR012334">
    <property type="entry name" value="Pectin_lyas_fold"/>
</dbReference>
<dbReference type="Gene3D" id="2.160.20.10">
    <property type="entry name" value="Single-stranded right-handed beta-helix, Pectin lyase-like"/>
    <property type="match status" value="1"/>
</dbReference>
<reference evidence="2" key="1">
    <citation type="submission" date="2020-06" db="EMBL/GenBank/DDBJ databases">
        <title>Legume-microbial interactions unlock mineral nutrients during tropical forest succession.</title>
        <authorList>
            <person name="Epihov D.Z."/>
        </authorList>
    </citation>
    <scope>NUCLEOTIDE SEQUENCE [LARGE SCALE GENOMIC DNA]</scope>
    <source>
        <strain evidence="2">Pan2503</strain>
    </source>
</reference>
<evidence type="ECO:0000313" key="3">
    <source>
        <dbReference type="Proteomes" id="UP000567293"/>
    </source>
</evidence>
<evidence type="ECO:0000259" key="1">
    <source>
        <dbReference type="Pfam" id="PF12708"/>
    </source>
</evidence>
<sequence length="399" mass="43459">NVNNPRTQINLENIACHHVPVFALLRESEKQVSGPGENYLVKAFSHGLTMSAPGAEDDIQTHLDAEAVKQLPPLDGNAIRTLPTATTWVNLKSLGAKGDGITDDTAVVQKAIAEHRVLYIPMGRYVVSDTLKLRPDTVLIGLHPSMTQFDLPDGTAAFQGPGAPKPLLEAPSDGHNIVTGIGLYTDGINSRAVGAMWMAGADSLMDDVRFLGGHGTNAADGTRINPYNNTHTADPDDLRRWDGQYPSLWIRNGGGGTFANIWTPSTFAQAGLYISNTATPGRVYQLSSEHHVRNEVKLDQVENWELDAIQTEEERGESGFALPLEISRSTNITIANYHGYRVVSSYQPFPYAIKLSESHDIRFRNVHVDSDSKAAFDNSLFDATGHAAVRAYEFASLNV</sequence>